<evidence type="ECO:0000313" key="1">
    <source>
        <dbReference type="EMBL" id="OYN74658.1"/>
    </source>
</evidence>
<protein>
    <submittedName>
        <fullName evidence="1">Uncharacterized protein</fullName>
    </submittedName>
</protein>
<dbReference type="AlphaFoldDB" id="A0A255D5X4"/>
<gene>
    <name evidence="1" type="ORF">CG716_27755</name>
</gene>
<sequence>MDMDVKILHQDLGTDFSAPDLTDEDTDWSDETLDVGEIQVLTALHDYAADPPGPADSFLIVDDDVQPDTWVIKDIPDLQGGFSYEEMPIVQVFNWAVPDYTAEFRVTPNLAMGIERGYALSGVVREIGLKRGTFGDSKIQLKTNPAMRGPVQRVMVPVLRLHCPKHDGCKASEEYAVQQATQVQAKVSLTAVGAGGSNTTTFQWSSQWETADGQCLQYVVPAEIFTEYGTLIYKGKVFESPGLVSLTSLRFVEDEPSRQELIPRTEDGCQLPSGAIQYDRHLTKREAVSAGVLGHSFKAVKAARGTLTLGVAQPGWPSLNFEYERTVTNSFTRSVKLAPGATYLAYTAEPPADSNLPEHAEILWTTL</sequence>
<evidence type="ECO:0000313" key="2">
    <source>
        <dbReference type="Proteomes" id="UP000216063"/>
    </source>
</evidence>
<accession>A0A255D5X4</accession>
<keyword evidence="2" id="KW-1185">Reference proteome</keyword>
<organism evidence="1 2">
    <name type="scientific">Mycolicibacterium sphagni</name>
    <dbReference type="NCBI Taxonomy" id="1786"/>
    <lineage>
        <taxon>Bacteria</taxon>
        <taxon>Bacillati</taxon>
        <taxon>Actinomycetota</taxon>
        <taxon>Actinomycetes</taxon>
        <taxon>Mycobacteriales</taxon>
        <taxon>Mycobacteriaceae</taxon>
        <taxon>Mycolicibacterium</taxon>
    </lineage>
</organism>
<name>A0A255D5X4_9MYCO</name>
<dbReference type="EMBL" id="NOZR01000038">
    <property type="protein sequence ID" value="OYN74658.1"/>
    <property type="molecule type" value="Genomic_DNA"/>
</dbReference>
<comment type="caution">
    <text evidence="1">The sequence shown here is derived from an EMBL/GenBank/DDBJ whole genome shotgun (WGS) entry which is preliminary data.</text>
</comment>
<reference evidence="1 2" key="1">
    <citation type="submission" date="2017-07" db="EMBL/GenBank/DDBJ databases">
        <title>The new phylogeny of genus Mycobacterium.</title>
        <authorList>
            <person name="Tortoli E."/>
            <person name="Trovato A."/>
            <person name="Cirillo D.M."/>
        </authorList>
    </citation>
    <scope>NUCLEOTIDE SEQUENCE [LARGE SCALE GENOMIC DNA]</scope>
    <source>
        <strain evidence="1 2">ATCC 33027</strain>
    </source>
</reference>
<dbReference type="Proteomes" id="UP000216063">
    <property type="component" value="Unassembled WGS sequence"/>
</dbReference>
<proteinExistence type="predicted"/>